<evidence type="ECO:0000259" key="2">
    <source>
        <dbReference type="Pfam" id="PF08450"/>
    </source>
</evidence>
<sequence length="292" mass="32612">MSLNVIKNSASELGESPVWDPRLNCLYWLDILKGEIFSWAANREVRLCAKLPYSVGSLALTDNEDILLLATEKGFAFYDLNKASIEFIADPEKHLVNNRFNDGKCDPRGRYWAGTMAKDGQGKCGHLYCLASDGSIATKLSEVNCSNGLVWNKSQDKMYYIDTGRHCIDSFDYDVTSGEIKKRRTIFRMDAEQGFLDGMTIDEEGRLWVAVWGGGCVICVDPEKEAILERILLPVSQVTCCTFGGENLSTLFISSASLGLAEQDKKKQDLAGYIFTYEMSVKGFLSDFYPTI</sequence>
<evidence type="ECO:0000313" key="4">
    <source>
        <dbReference type="Proteomes" id="UP001214250"/>
    </source>
</evidence>
<dbReference type="Gene3D" id="2.120.10.30">
    <property type="entry name" value="TolB, C-terminal domain"/>
    <property type="match status" value="1"/>
</dbReference>
<dbReference type="InterPro" id="IPR013658">
    <property type="entry name" value="SGL"/>
</dbReference>
<comment type="similarity">
    <text evidence="1">Belongs to the SMP-30/CGR1 family.</text>
</comment>
<dbReference type="PANTHER" id="PTHR10907:SF47">
    <property type="entry name" value="REGUCALCIN"/>
    <property type="match status" value="1"/>
</dbReference>
<dbReference type="RefSeq" id="WP_274151426.1">
    <property type="nucleotide sequence ID" value="NZ_CP117811.1"/>
</dbReference>
<keyword evidence="4" id="KW-1185">Reference proteome</keyword>
<feature type="domain" description="SMP-30/Gluconolactonase/LRE-like region" evidence="2">
    <location>
        <begin position="13"/>
        <end position="256"/>
    </location>
</feature>
<proteinExistence type="inferred from homology"/>
<protein>
    <submittedName>
        <fullName evidence="3">SMP-30/gluconolactonase/LRE family protein</fullName>
    </submittedName>
</protein>
<dbReference type="InterPro" id="IPR005511">
    <property type="entry name" value="SMP-30"/>
</dbReference>
<dbReference type="PRINTS" id="PR01790">
    <property type="entry name" value="SMP30FAMILY"/>
</dbReference>
<organism evidence="3 4">
    <name type="scientific">Lentisphaera profundi</name>
    <dbReference type="NCBI Taxonomy" id="1658616"/>
    <lineage>
        <taxon>Bacteria</taxon>
        <taxon>Pseudomonadati</taxon>
        <taxon>Lentisphaerota</taxon>
        <taxon>Lentisphaeria</taxon>
        <taxon>Lentisphaerales</taxon>
        <taxon>Lentisphaeraceae</taxon>
        <taxon>Lentisphaera</taxon>
    </lineage>
</organism>
<dbReference type="SUPFAM" id="SSF63829">
    <property type="entry name" value="Calcium-dependent phosphotriesterase"/>
    <property type="match status" value="1"/>
</dbReference>
<dbReference type="EMBL" id="CP117811">
    <property type="protein sequence ID" value="WDE97190.1"/>
    <property type="molecule type" value="Genomic_DNA"/>
</dbReference>
<dbReference type="Proteomes" id="UP001214250">
    <property type="component" value="Chromosome 1"/>
</dbReference>
<name>A0ABY7VSL2_9BACT</name>
<dbReference type="InterPro" id="IPR011042">
    <property type="entry name" value="6-blade_b-propeller_TolB-like"/>
</dbReference>
<dbReference type="Pfam" id="PF08450">
    <property type="entry name" value="SGL"/>
    <property type="match status" value="1"/>
</dbReference>
<reference evidence="3 4" key="1">
    <citation type="submission" date="2023-02" db="EMBL/GenBank/DDBJ databases">
        <title>Genome sequence of Lentisphaera profundi SAORIC-696.</title>
        <authorList>
            <person name="Kim e."/>
            <person name="Cho J.-C."/>
            <person name="Choi A."/>
            <person name="Kang I."/>
        </authorList>
    </citation>
    <scope>NUCLEOTIDE SEQUENCE [LARGE SCALE GENOMIC DNA]</scope>
    <source>
        <strain evidence="3 4">SAORIC-696</strain>
    </source>
</reference>
<evidence type="ECO:0000313" key="3">
    <source>
        <dbReference type="EMBL" id="WDE97190.1"/>
    </source>
</evidence>
<evidence type="ECO:0000256" key="1">
    <source>
        <dbReference type="ARBA" id="ARBA00008853"/>
    </source>
</evidence>
<dbReference type="PANTHER" id="PTHR10907">
    <property type="entry name" value="REGUCALCIN"/>
    <property type="match status" value="1"/>
</dbReference>
<gene>
    <name evidence="3" type="ORF">PQO03_04375</name>
</gene>
<accession>A0ABY7VSL2</accession>